<dbReference type="STRING" id="1703779.AMJ83_05945"/>
<dbReference type="InterPro" id="IPR006108">
    <property type="entry name" value="3HC_DH_C"/>
</dbReference>
<dbReference type="GO" id="GO:0006631">
    <property type="term" value="P:fatty acid metabolic process"/>
    <property type="evidence" value="ECO:0007669"/>
    <property type="project" value="InterPro"/>
</dbReference>
<dbReference type="Pfam" id="PF00725">
    <property type="entry name" value="3HCDH"/>
    <property type="match status" value="1"/>
</dbReference>
<dbReference type="AlphaFoldDB" id="A0A0S8FSM2"/>
<accession>A0A0S8FSM2</accession>
<evidence type="ECO:0000256" key="1">
    <source>
        <dbReference type="ARBA" id="ARBA00023002"/>
    </source>
</evidence>
<evidence type="ECO:0000313" key="5">
    <source>
        <dbReference type="Proteomes" id="UP000051373"/>
    </source>
</evidence>
<name>A0A0S8FSM2_UNCW3</name>
<evidence type="ECO:0008006" key="6">
    <source>
        <dbReference type="Google" id="ProtNLM"/>
    </source>
</evidence>
<feature type="domain" description="3-hydroxyacyl-CoA dehydrogenase C-terminal" evidence="2">
    <location>
        <begin position="265"/>
        <end position="319"/>
    </location>
</feature>
<dbReference type="GO" id="GO:0070403">
    <property type="term" value="F:NAD+ binding"/>
    <property type="evidence" value="ECO:0007669"/>
    <property type="project" value="InterPro"/>
</dbReference>
<dbReference type="PANTHER" id="PTHR48075:SF5">
    <property type="entry name" value="3-HYDROXYBUTYRYL-COA DEHYDROGENASE"/>
    <property type="match status" value="1"/>
</dbReference>
<dbReference type="Pfam" id="PF02737">
    <property type="entry name" value="3HCDH_N"/>
    <property type="match status" value="1"/>
</dbReference>
<dbReference type="SUPFAM" id="SSF48179">
    <property type="entry name" value="6-phosphogluconate dehydrogenase C-terminal domain-like"/>
    <property type="match status" value="1"/>
</dbReference>
<protein>
    <recommendedName>
        <fullName evidence="6">3-hydroxyacyl-CoA dehydrogenase</fullName>
    </recommendedName>
</protein>
<dbReference type="Gene3D" id="1.10.1040.50">
    <property type="match status" value="1"/>
</dbReference>
<dbReference type="InterPro" id="IPR036291">
    <property type="entry name" value="NAD(P)-bd_dom_sf"/>
</dbReference>
<dbReference type="InterPro" id="IPR006176">
    <property type="entry name" value="3-OHacyl-CoA_DH_NAD-bd"/>
</dbReference>
<evidence type="ECO:0000259" key="2">
    <source>
        <dbReference type="Pfam" id="PF00725"/>
    </source>
</evidence>
<dbReference type="Proteomes" id="UP000051373">
    <property type="component" value="Unassembled WGS sequence"/>
</dbReference>
<dbReference type="InterPro" id="IPR008927">
    <property type="entry name" value="6-PGluconate_DH-like_C_sf"/>
</dbReference>
<gene>
    <name evidence="4" type="ORF">AMJ83_05945</name>
</gene>
<proteinExistence type="predicted"/>
<sequence length="445" mass="50239">MNLDERLQDVTVIGAAGKMGSGIGVLIAQEMAKLKLKPENKDKVYRLNLIDVSEQALDGLRAYMKAQLLKVAEKSTVLLRSLYEDRKDLVENSEIINAFVDDSTRVLNFGTDLAMAKNSHLVFEAIFENEKVKTKIYRRLNKMCGADAFYLTNTSSIPIGHLDEKAGLGGRLIGYHFYNPPVVQKLVEVITAKNTIDELKEIAKELGNRLRKTLVPASDISGFIGNGHFMRDGLHAISEVDRLKSRFRYVGAVYVMNRISQDFLARPMGIFQLIDYVGIDVFQCILKVMRTHLGDKALRSRLIDKMVKEKVLGGQYADGSQKDGFLKYEKNRPVGIYDIRKHEYQPVTEDWKKRVDAKIGSLPEGFVSWRALLMDSKKDEKLKAHFTQLKEMDTLGAELAMDYLKQTGAIAQDLISQGVAKTKDDVNAVLKNGFFWLYGPINDYL</sequence>
<dbReference type="PANTHER" id="PTHR48075">
    <property type="entry name" value="3-HYDROXYACYL-COA DEHYDROGENASE FAMILY PROTEIN"/>
    <property type="match status" value="1"/>
</dbReference>
<dbReference type="GO" id="GO:0016616">
    <property type="term" value="F:oxidoreductase activity, acting on the CH-OH group of donors, NAD or NADP as acceptor"/>
    <property type="evidence" value="ECO:0007669"/>
    <property type="project" value="InterPro"/>
</dbReference>
<dbReference type="Gene3D" id="3.40.50.720">
    <property type="entry name" value="NAD(P)-binding Rossmann-like Domain"/>
    <property type="match status" value="1"/>
</dbReference>
<evidence type="ECO:0000313" key="4">
    <source>
        <dbReference type="EMBL" id="KPK63734.1"/>
    </source>
</evidence>
<comment type="caution">
    <text evidence="4">The sequence shown here is derived from an EMBL/GenBank/DDBJ whole genome shotgun (WGS) entry which is preliminary data.</text>
</comment>
<reference evidence="4 5" key="1">
    <citation type="journal article" date="2015" name="Microbiome">
        <title>Genomic resolution of linkages in carbon, nitrogen, and sulfur cycling among widespread estuary sediment bacteria.</title>
        <authorList>
            <person name="Baker B.J."/>
            <person name="Lazar C.S."/>
            <person name="Teske A.P."/>
            <person name="Dick G.J."/>
        </authorList>
    </citation>
    <scope>NUCLEOTIDE SEQUENCE [LARGE SCALE GENOMIC DNA]</scope>
    <source>
        <strain evidence="4">SM23_42</strain>
    </source>
</reference>
<organism evidence="4 5">
    <name type="scientific">candidate division WOR_3 bacterium SM23_42</name>
    <dbReference type="NCBI Taxonomy" id="1703779"/>
    <lineage>
        <taxon>Bacteria</taxon>
        <taxon>Bacteria division WOR-3</taxon>
    </lineage>
</organism>
<feature type="domain" description="3-hydroxyacyl-CoA dehydrogenase NAD binding" evidence="3">
    <location>
        <begin position="10"/>
        <end position="219"/>
    </location>
</feature>
<dbReference type="EMBL" id="LJUJ01000009">
    <property type="protein sequence ID" value="KPK63734.1"/>
    <property type="molecule type" value="Genomic_DNA"/>
</dbReference>
<evidence type="ECO:0000259" key="3">
    <source>
        <dbReference type="Pfam" id="PF02737"/>
    </source>
</evidence>
<dbReference type="SUPFAM" id="SSF51735">
    <property type="entry name" value="NAD(P)-binding Rossmann-fold domains"/>
    <property type="match status" value="1"/>
</dbReference>
<keyword evidence="1" id="KW-0560">Oxidoreductase</keyword>